<dbReference type="EMBL" id="RKHQ01000001">
    <property type="protein sequence ID" value="ROR96894.1"/>
    <property type="molecule type" value="Genomic_DNA"/>
</dbReference>
<dbReference type="InterPro" id="IPR031704">
    <property type="entry name" value="Glyco_hydro_36_N"/>
</dbReference>
<dbReference type="OrthoDB" id="9758822at2"/>
<dbReference type="GO" id="GO:0004557">
    <property type="term" value="F:alpha-galactosidase activity"/>
    <property type="evidence" value="ECO:0007669"/>
    <property type="project" value="UniProtKB-EC"/>
</dbReference>
<dbReference type="CDD" id="cd14791">
    <property type="entry name" value="GH36"/>
    <property type="match status" value="1"/>
</dbReference>
<dbReference type="EC" id="3.2.1.22" evidence="2"/>
<evidence type="ECO:0000259" key="3">
    <source>
        <dbReference type="Pfam" id="PF16875"/>
    </source>
</evidence>
<dbReference type="AlphaFoldDB" id="A0A3N2DBP5"/>
<dbReference type="InterPro" id="IPR038417">
    <property type="entry name" value="Alpga-gal_N_sf"/>
</dbReference>
<evidence type="ECO:0000256" key="1">
    <source>
        <dbReference type="ARBA" id="ARBA00001255"/>
    </source>
</evidence>
<sequence>MLDLDHCLGLGETAVAGTIERRTAERLDAAVARCRLTVRVPHGTPTRVTVSDVPTARLTLPPGRWRADWFSSHWGDEFYPRGRAVGSEPLRLEVRAGRGSKIVHPWLCLTSPEHGAVVVSPAWSGNWVMTVTPTGDGGLTVTAGISPWKFARAVSAELPFVAPDVILARGTDRFDAGAALARAVGRWVAPTSAWSQRVATAWNHWWPYEDAEIDHARFVENAGIAARLGLDVATCDAGWFGRPDAGTFWERERGDWDDENTERFPAGLSGLAESVRASGIELGVWIEAEAVGVDARVGLAHPEILARRDDDPPVGGVPSRPAWQLARDGVLPPQEMPDPDHPAWLGYVCLGSPAGREHVRRVVERLIARTGARWIKWDFNLDPGAGCSRVDHGHDAGDGLYEHYRGLYALLDELRCAHPEVLWEACSSGGLRIDLGLAARFHTVFLSDPDWTEFHLQLLWGAAQLLPAASIFHFAESQWRGSHGSQNLDPATLDVATLDLGLHAVALHRHAVSYRLPDLSPELRDRLAAHVATHREHALPLIAAGGVVRPLTDQPMRDGGGERFPAFQLDAGGAGPVLLVAVRLDGGTARRVVRPVGLDPAATYAVTALGPGEDPGVGGTRATGASLMADGLGVAADGPARSWLLRLDRVTP</sequence>
<dbReference type="Pfam" id="PF02065">
    <property type="entry name" value="Melibiase"/>
    <property type="match status" value="2"/>
</dbReference>
<dbReference type="GO" id="GO:0016052">
    <property type="term" value="P:carbohydrate catabolic process"/>
    <property type="evidence" value="ECO:0007669"/>
    <property type="project" value="InterPro"/>
</dbReference>
<dbReference type="InterPro" id="IPR013785">
    <property type="entry name" value="Aldolase_TIM"/>
</dbReference>
<dbReference type="Gene3D" id="3.20.20.70">
    <property type="entry name" value="Aldolase class I"/>
    <property type="match status" value="1"/>
</dbReference>
<dbReference type="InterPro" id="IPR017853">
    <property type="entry name" value="GH"/>
</dbReference>
<feature type="domain" description="Glycosyl hydrolase family 36 N-terminal" evidence="3">
    <location>
        <begin position="37"/>
        <end position="151"/>
    </location>
</feature>
<proteinExistence type="predicted"/>
<dbReference type="Pfam" id="PF16875">
    <property type="entry name" value="Glyco_hydro_36N"/>
    <property type="match status" value="1"/>
</dbReference>
<name>A0A3N2DBP5_9MICO</name>
<organism evidence="4 5">
    <name type="scientific">Salana multivorans</name>
    <dbReference type="NCBI Taxonomy" id="120377"/>
    <lineage>
        <taxon>Bacteria</taxon>
        <taxon>Bacillati</taxon>
        <taxon>Actinomycetota</taxon>
        <taxon>Actinomycetes</taxon>
        <taxon>Micrococcales</taxon>
        <taxon>Beutenbergiaceae</taxon>
        <taxon>Salana</taxon>
    </lineage>
</organism>
<reference evidence="4 5" key="1">
    <citation type="submission" date="2018-11" db="EMBL/GenBank/DDBJ databases">
        <title>Sequencing the genomes of 1000 actinobacteria strains.</title>
        <authorList>
            <person name="Klenk H.-P."/>
        </authorList>
    </citation>
    <scope>NUCLEOTIDE SEQUENCE [LARGE SCALE GENOMIC DNA]</scope>
    <source>
        <strain evidence="4 5">DSM 13521</strain>
    </source>
</reference>
<accession>A0A3N2DBP5</accession>
<dbReference type="Proteomes" id="UP000275356">
    <property type="component" value="Unassembled WGS sequence"/>
</dbReference>
<keyword evidence="5" id="KW-1185">Reference proteome</keyword>
<comment type="caution">
    <text evidence="4">The sequence shown here is derived from an EMBL/GenBank/DDBJ whole genome shotgun (WGS) entry which is preliminary data.</text>
</comment>
<comment type="catalytic activity">
    <reaction evidence="1">
        <text>Hydrolysis of terminal, non-reducing alpha-D-galactose residues in alpha-D-galactosides, including galactose oligosaccharides, galactomannans and galactolipids.</text>
        <dbReference type="EC" id="3.2.1.22"/>
    </reaction>
</comment>
<evidence type="ECO:0000313" key="5">
    <source>
        <dbReference type="Proteomes" id="UP000275356"/>
    </source>
</evidence>
<evidence type="ECO:0000256" key="2">
    <source>
        <dbReference type="ARBA" id="ARBA00012755"/>
    </source>
</evidence>
<protein>
    <recommendedName>
        <fullName evidence="2">alpha-galactosidase</fullName>
        <ecNumber evidence="2">3.2.1.22</ecNumber>
    </recommendedName>
</protein>
<dbReference type="InterPro" id="IPR002252">
    <property type="entry name" value="Glyco_hydro_36"/>
</dbReference>
<dbReference type="RefSeq" id="WP_123739012.1">
    <property type="nucleotide sequence ID" value="NZ_RKHQ01000001.1"/>
</dbReference>
<dbReference type="Gene3D" id="2.70.98.60">
    <property type="entry name" value="alpha-galactosidase from lactobacil brevis"/>
    <property type="match status" value="1"/>
</dbReference>
<dbReference type="SUPFAM" id="SSF51445">
    <property type="entry name" value="(Trans)glycosidases"/>
    <property type="match status" value="1"/>
</dbReference>
<evidence type="ECO:0000313" key="4">
    <source>
        <dbReference type="EMBL" id="ROR96894.1"/>
    </source>
</evidence>
<gene>
    <name evidence="4" type="ORF">EDD28_1486</name>
</gene>